<organism evidence="2 3">
    <name type="scientific">Candidatus Mycosynbacter amalyticus</name>
    <dbReference type="NCBI Taxonomy" id="2665156"/>
    <lineage>
        <taxon>Bacteria</taxon>
        <taxon>Candidatus Saccharimonadota</taxon>
        <taxon>Candidatus Saccharimonadota incertae sedis</taxon>
        <taxon>Candidatus Mycosynbacter</taxon>
    </lineage>
</organism>
<dbReference type="Gene3D" id="3.30.700.10">
    <property type="entry name" value="Glycoprotein, Type 4 Pilin"/>
    <property type="match status" value="1"/>
</dbReference>
<keyword evidence="1" id="KW-0472">Membrane</keyword>
<dbReference type="EMBL" id="CP045921">
    <property type="protein sequence ID" value="QHN42600.1"/>
    <property type="molecule type" value="Genomic_DNA"/>
</dbReference>
<sequence length="260" mass="28332">MKSKAWACRNSGFTLIEILVVTVILGILATIGLVSYRGIQQRAITTTLQSDLSNAAKLMEAGRGTSRMYPDILPADMRPSKGVGIQLVGIESRYAGLSTVQNGVLFYDLCNEMVAEGRSNGASVSGQVGAYITACNVYGYQGMQINGWNANTFNVPLGQNTIRDWYNTNVSYDAWWSDKKTVMMNFGTELSNRFIAMGGTFPVTSFWDNWASGIQKETLPAPVSIFDPSTFCVQAHHVNYPDTYWHISAGDTQASAGACS</sequence>
<name>A0A857MPK5_9BACT</name>
<dbReference type="RefSeq" id="WP_260764018.1">
    <property type="nucleotide sequence ID" value="NZ_CP045921.1"/>
</dbReference>
<accession>A0A857MPK5</accession>
<keyword evidence="1" id="KW-0812">Transmembrane</keyword>
<proteinExistence type="predicted"/>
<gene>
    <name evidence="2" type="ORF">GII36_01890</name>
</gene>
<keyword evidence="3" id="KW-1185">Reference proteome</keyword>
<dbReference type="InterPro" id="IPR045584">
    <property type="entry name" value="Pilin-like"/>
</dbReference>
<feature type="transmembrane region" description="Helical" evidence="1">
    <location>
        <begin position="12"/>
        <end position="36"/>
    </location>
</feature>
<reference evidence="2" key="1">
    <citation type="journal article" date="2021" name="Nat. Microbiol.">
        <title>Cocultivation of an ultrasmall environmental parasitic bacterium with lytic ability against bacteria associated with wastewater foams.</title>
        <authorList>
            <person name="Batinovic S."/>
            <person name="Rose J.J.A."/>
            <person name="Ratcliffe J."/>
            <person name="Seviour R.J."/>
            <person name="Petrovski S."/>
        </authorList>
    </citation>
    <scope>NUCLEOTIDE SEQUENCE</scope>
    <source>
        <strain evidence="2">JR1</strain>
    </source>
</reference>
<dbReference type="SUPFAM" id="SSF54523">
    <property type="entry name" value="Pili subunits"/>
    <property type="match status" value="1"/>
</dbReference>
<evidence type="ECO:0000256" key="1">
    <source>
        <dbReference type="SAM" id="Phobius"/>
    </source>
</evidence>
<protein>
    <submittedName>
        <fullName evidence="2">Prepilin-type N-terminal cleavage/methylation domain-containing protein</fullName>
    </submittedName>
</protein>
<dbReference type="NCBIfam" id="TIGR02532">
    <property type="entry name" value="IV_pilin_GFxxxE"/>
    <property type="match status" value="1"/>
</dbReference>
<evidence type="ECO:0000313" key="2">
    <source>
        <dbReference type="EMBL" id="QHN42600.1"/>
    </source>
</evidence>
<keyword evidence="1" id="KW-1133">Transmembrane helix</keyword>
<dbReference type="KEGG" id="mama:GII36_01890"/>
<dbReference type="AlphaFoldDB" id="A0A857MPK5"/>
<dbReference type="Pfam" id="PF07963">
    <property type="entry name" value="N_methyl"/>
    <property type="match status" value="1"/>
</dbReference>
<dbReference type="InterPro" id="IPR012902">
    <property type="entry name" value="N_methyl_site"/>
</dbReference>
<dbReference type="Proteomes" id="UP001059824">
    <property type="component" value="Chromosome"/>
</dbReference>
<dbReference type="PROSITE" id="PS00409">
    <property type="entry name" value="PROKAR_NTER_METHYL"/>
    <property type="match status" value="1"/>
</dbReference>
<evidence type="ECO:0000313" key="3">
    <source>
        <dbReference type="Proteomes" id="UP001059824"/>
    </source>
</evidence>